<evidence type="ECO:0000256" key="1">
    <source>
        <dbReference type="SAM" id="Phobius"/>
    </source>
</evidence>
<feature type="transmembrane region" description="Helical" evidence="1">
    <location>
        <begin position="72"/>
        <end position="91"/>
    </location>
</feature>
<accession>A0ABS1SCM5</accession>
<keyword evidence="1" id="KW-0812">Transmembrane</keyword>
<dbReference type="EMBL" id="QYAC01000001">
    <property type="protein sequence ID" value="MBL3678293.1"/>
    <property type="molecule type" value="Genomic_DNA"/>
</dbReference>
<comment type="caution">
    <text evidence="2">The sequence shown here is derived from an EMBL/GenBank/DDBJ whole genome shotgun (WGS) entry which is preliminary data.</text>
</comment>
<reference evidence="2 3" key="1">
    <citation type="submission" date="2018-09" db="EMBL/GenBank/DDBJ databases">
        <title>Comparative genomics of Leucobacter spp.</title>
        <authorList>
            <person name="Reis A.C."/>
            <person name="Kolvenbach B.A."/>
            <person name="Corvini P.F.X."/>
            <person name="Nunes O.C."/>
        </authorList>
    </citation>
    <scope>NUCLEOTIDE SEQUENCE [LARGE SCALE GENOMIC DNA]</scope>
    <source>
        <strain evidence="2 3">TAN 31504</strain>
    </source>
</reference>
<organism evidence="2 3">
    <name type="scientific">Leucobacter chromiireducens subsp. solipictus</name>
    <dbReference type="NCBI Taxonomy" id="398235"/>
    <lineage>
        <taxon>Bacteria</taxon>
        <taxon>Bacillati</taxon>
        <taxon>Actinomycetota</taxon>
        <taxon>Actinomycetes</taxon>
        <taxon>Micrococcales</taxon>
        <taxon>Microbacteriaceae</taxon>
        <taxon>Leucobacter</taxon>
    </lineage>
</organism>
<evidence type="ECO:0000313" key="2">
    <source>
        <dbReference type="EMBL" id="MBL3678293.1"/>
    </source>
</evidence>
<dbReference type="RefSeq" id="WP_344117337.1">
    <property type="nucleotide sequence ID" value="NZ_BAAAPI010000001.1"/>
</dbReference>
<protein>
    <submittedName>
        <fullName evidence="2">Uncharacterized protein</fullName>
    </submittedName>
</protein>
<evidence type="ECO:0000313" key="3">
    <source>
        <dbReference type="Proteomes" id="UP001645859"/>
    </source>
</evidence>
<feature type="transmembrane region" description="Helical" evidence="1">
    <location>
        <begin position="45"/>
        <end position="66"/>
    </location>
</feature>
<gene>
    <name evidence="2" type="ORF">D3230_03100</name>
</gene>
<keyword evidence="3" id="KW-1185">Reference proteome</keyword>
<name>A0ABS1SCM5_9MICO</name>
<proteinExistence type="predicted"/>
<dbReference type="Proteomes" id="UP001645859">
    <property type="component" value="Unassembled WGS sequence"/>
</dbReference>
<feature type="transmembrane region" description="Helical" evidence="1">
    <location>
        <begin position="6"/>
        <end position="24"/>
    </location>
</feature>
<keyword evidence="1" id="KW-0472">Membrane</keyword>
<keyword evidence="1" id="KW-1133">Transmembrane helix</keyword>
<sequence length="103" mass="11179">MHVIGWILAGLGSLLAAGSAVLLVRANRGQRVSMWRRAAHVPAAYTWWLAAGSGCVIFSGMFMAAGQRYWPIVLYALAVGVMVGVIGVHNWRLRRESGSRNAE</sequence>